<gene>
    <name evidence="4" type="ORF">GKD66_14750</name>
</gene>
<dbReference type="Pfam" id="PF00535">
    <property type="entry name" value="Glycos_transf_2"/>
    <property type="match status" value="1"/>
</dbReference>
<evidence type="ECO:0000313" key="5">
    <source>
        <dbReference type="Proteomes" id="UP000441358"/>
    </source>
</evidence>
<feature type="domain" description="Glycosyltransferase 2-like" evidence="3">
    <location>
        <begin position="5"/>
        <end position="163"/>
    </location>
</feature>
<dbReference type="InterPro" id="IPR029044">
    <property type="entry name" value="Nucleotide-diphossugar_trans"/>
</dbReference>
<comment type="caution">
    <text evidence="4">The sequence shown here is derived from an EMBL/GenBank/DDBJ whole genome shotgun (WGS) entry which is preliminary data.</text>
</comment>
<dbReference type="EMBL" id="WKMC01000011">
    <property type="protein sequence ID" value="MRZ51461.1"/>
    <property type="molecule type" value="Genomic_DNA"/>
</dbReference>
<name>A0A7K0HMS6_PARDI</name>
<dbReference type="RefSeq" id="WP_080707150.1">
    <property type="nucleotide sequence ID" value="NZ_CP054012.1"/>
</dbReference>
<evidence type="ECO:0000256" key="1">
    <source>
        <dbReference type="ARBA" id="ARBA00022676"/>
    </source>
</evidence>
<evidence type="ECO:0000313" key="4">
    <source>
        <dbReference type="EMBL" id="MRZ51461.1"/>
    </source>
</evidence>
<proteinExistence type="predicted"/>
<accession>A0A7K0HMS6</accession>
<organism evidence="4 5">
    <name type="scientific">Parabacteroides distasonis</name>
    <dbReference type="NCBI Taxonomy" id="823"/>
    <lineage>
        <taxon>Bacteria</taxon>
        <taxon>Pseudomonadati</taxon>
        <taxon>Bacteroidota</taxon>
        <taxon>Bacteroidia</taxon>
        <taxon>Bacteroidales</taxon>
        <taxon>Tannerellaceae</taxon>
        <taxon>Parabacteroides</taxon>
    </lineage>
</organism>
<sequence length="326" mass="37834">MEKVSIIIPVYNVEEYLPRCLESCIAQTYRNIEILVVNDGSKDQSLQIIQSFQEKDPRVILIDKENQGLYRARISGVQKASGRFLFFLDGDDYLPSDAVECLLDKAVLHSMDLVVANFYKEENGVVTPIPSFFHEEGVLEREEFQKLIIDNTGDSLCGKLISKTLYDTAIQCPSFTNVTLGEDQVIMLQLCNNISSAYCCCGYSYYYVQRSSSIMHERNNRKLAEQNYYYIVGLFDMMDVNDYKAEIYYRILYRALSACCLYLRSSLLNEDKTNRVRGYVRDFYLNDKIVRRFVLDKNRLVAVMLYIGYFSPRLAKGLSRMRRLFS</sequence>
<keyword evidence="2 4" id="KW-0808">Transferase</keyword>
<dbReference type="Proteomes" id="UP000441358">
    <property type="component" value="Unassembled WGS sequence"/>
</dbReference>
<dbReference type="CDD" id="cd00761">
    <property type="entry name" value="Glyco_tranf_GTA_type"/>
    <property type="match status" value="1"/>
</dbReference>
<dbReference type="Gene3D" id="3.90.550.10">
    <property type="entry name" value="Spore Coat Polysaccharide Biosynthesis Protein SpsA, Chain A"/>
    <property type="match status" value="1"/>
</dbReference>
<dbReference type="GO" id="GO:0016758">
    <property type="term" value="F:hexosyltransferase activity"/>
    <property type="evidence" value="ECO:0007669"/>
    <property type="project" value="UniProtKB-ARBA"/>
</dbReference>
<protein>
    <submittedName>
        <fullName evidence="4">Glycosyltransferase</fullName>
    </submittedName>
</protein>
<evidence type="ECO:0000256" key="2">
    <source>
        <dbReference type="ARBA" id="ARBA00022679"/>
    </source>
</evidence>
<dbReference type="InterPro" id="IPR001173">
    <property type="entry name" value="Glyco_trans_2-like"/>
</dbReference>
<reference evidence="4 5" key="1">
    <citation type="journal article" date="2019" name="Nat. Med.">
        <title>A library of human gut bacterial isolates paired with longitudinal multiomics data enables mechanistic microbiome research.</title>
        <authorList>
            <person name="Poyet M."/>
            <person name="Groussin M."/>
            <person name="Gibbons S.M."/>
            <person name="Avila-Pacheco J."/>
            <person name="Jiang X."/>
            <person name="Kearney S.M."/>
            <person name="Perrotta A.R."/>
            <person name="Berdy B."/>
            <person name="Zhao S."/>
            <person name="Lieberman T.D."/>
            <person name="Swanson P.K."/>
            <person name="Smith M."/>
            <person name="Roesemann S."/>
            <person name="Alexander J.E."/>
            <person name="Rich S.A."/>
            <person name="Livny J."/>
            <person name="Vlamakis H."/>
            <person name="Clish C."/>
            <person name="Bullock K."/>
            <person name="Deik A."/>
            <person name="Scott J."/>
            <person name="Pierce K.A."/>
            <person name="Xavier R.J."/>
            <person name="Alm E.J."/>
        </authorList>
    </citation>
    <scope>NUCLEOTIDE SEQUENCE [LARGE SCALE GENOMIC DNA]</scope>
    <source>
        <strain evidence="4 5">BIOML-A32</strain>
    </source>
</reference>
<dbReference type="SUPFAM" id="SSF53448">
    <property type="entry name" value="Nucleotide-diphospho-sugar transferases"/>
    <property type="match status" value="1"/>
</dbReference>
<keyword evidence="1" id="KW-0328">Glycosyltransferase</keyword>
<dbReference type="PANTHER" id="PTHR22916:SF51">
    <property type="entry name" value="GLYCOSYLTRANSFERASE EPSH-RELATED"/>
    <property type="match status" value="1"/>
</dbReference>
<evidence type="ECO:0000259" key="3">
    <source>
        <dbReference type="Pfam" id="PF00535"/>
    </source>
</evidence>
<dbReference type="AlphaFoldDB" id="A0A7K0HMS6"/>
<dbReference type="PANTHER" id="PTHR22916">
    <property type="entry name" value="GLYCOSYLTRANSFERASE"/>
    <property type="match status" value="1"/>
</dbReference>